<evidence type="ECO:0000256" key="5">
    <source>
        <dbReference type="ARBA" id="ARBA00022737"/>
    </source>
</evidence>
<dbReference type="Proteomes" id="UP001634393">
    <property type="component" value="Unassembled WGS sequence"/>
</dbReference>
<dbReference type="PROSITE" id="PS51450">
    <property type="entry name" value="LRR"/>
    <property type="match status" value="1"/>
</dbReference>
<keyword evidence="6" id="KW-0472">Membrane</keyword>
<dbReference type="EMBL" id="JBJXBP010000004">
    <property type="protein sequence ID" value="KAL3835534.1"/>
    <property type="molecule type" value="Genomic_DNA"/>
</dbReference>
<keyword evidence="4" id="KW-0732">Signal</keyword>
<evidence type="ECO:0008006" key="11">
    <source>
        <dbReference type="Google" id="ProtNLM"/>
    </source>
</evidence>
<dbReference type="GO" id="GO:0006952">
    <property type="term" value="P:defense response"/>
    <property type="evidence" value="ECO:0007669"/>
    <property type="project" value="UniProtKB-ARBA"/>
</dbReference>
<dbReference type="InterPro" id="IPR032675">
    <property type="entry name" value="LRR_dom_sf"/>
</dbReference>
<evidence type="ECO:0000256" key="4">
    <source>
        <dbReference type="ARBA" id="ARBA00022729"/>
    </source>
</evidence>
<dbReference type="InterPro" id="IPR003591">
    <property type="entry name" value="Leu-rich_rpt_typical-subtyp"/>
</dbReference>
<dbReference type="Gene3D" id="3.80.10.10">
    <property type="entry name" value="Ribonuclease Inhibitor"/>
    <property type="match status" value="3"/>
</dbReference>
<evidence type="ECO:0000256" key="6">
    <source>
        <dbReference type="ARBA" id="ARBA00023136"/>
    </source>
</evidence>
<sequence length="433" mass="47423">MSDSALVDGPQSGLSNSNDASRTDPKEQEAVYNIMRATGNEWATEIPDVCRGRWHGIECMPDKDNVLHVVSLSFGALSDDTAFPTCDSTRSFISPSIVELPHLRTLLGSNLQTLVLRENGHVGEIPFQIGNLTHLTVLDLHKNNLNGSIPSSLGRITGLRSFDLSGNRLSGSIPNISLPELSVLDLNQNHLSGSIPTSLFNCKSLIKIDLSRNRISGSLPKLRGLEELILLDLSYNTLTENPFAKPFENLKSLQALILNGNPLMFSTIPEEGFRGLDNLMILGLSNMNLEGGIPESFGLLTKLRVLHLDGNKLNGTIPSSFGYLNGLSELRLDNNRLNGPVPFKREVIWRMRRKLRLENNLGLCFDARSGLGDHLDLLSDAGIGQCETTTFGPTVSVQHVSTVTNSGHKIITSEMIGLSAVFWFVLLLFCEDI</sequence>
<evidence type="ECO:0000313" key="9">
    <source>
        <dbReference type="EMBL" id="KAL3835534.1"/>
    </source>
</evidence>
<name>A0ABD3TEV9_9LAMI</name>
<evidence type="ECO:0000256" key="8">
    <source>
        <dbReference type="SAM" id="MobiDB-lite"/>
    </source>
</evidence>
<comment type="caution">
    <text evidence="9">The sequence shown here is derived from an EMBL/GenBank/DDBJ whole genome shotgun (WGS) entry which is preliminary data.</text>
</comment>
<keyword evidence="5" id="KW-0677">Repeat</keyword>
<evidence type="ECO:0000256" key="2">
    <source>
        <dbReference type="ARBA" id="ARBA00004370"/>
    </source>
</evidence>
<feature type="region of interest" description="Disordered" evidence="8">
    <location>
        <begin position="1"/>
        <end position="26"/>
    </location>
</feature>
<keyword evidence="7" id="KW-0325">Glycoprotein</keyword>
<dbReference type="Pfam" id="PF13855">
    <property type="entry name" value="LRR_8"/>
    <property type="match status" value="2"/>
</dbReference>
<comment type="subcellular location">
    <subcellularLocation>
        <location evidence="1">Cell envelope</location>
    </subcellularLocation>
    <subcellularLocation>
        <location evidence="2">Membrane</location>
    </subcellularLocation>
</comment>
<dbReference type="AlphaFoldDB" id="A0ABD3TEV9"/>
<evidence type="ECO:0000256" key="7">
    <source>
        <dbReference type="ARBA" id="ARBA00023180"/>
    </source>
</evidence>
<organism evidence="9 10">
    <name type="scientific">Penstemon smallii</name>
    <dbReference type="NCBI Taxonomy" id="265156"/>
    <lineage>
        <taxon>Eukaryota</taxon>
        <taxon>Viridiplantae</taxon>
        <taxon>Streptophyta</taxon>
        <taxon>Embryophyta</taxon>
        <taxon>Tracheophyta</taxon>
        <taxon>Spermatophyta</taxon>
        <taxon>Magnoliopsida</taxon>
        <taxon>eudicotyledons</taxon>
        <taxon>Gunneridae</taxon>
        <taxon>Pentapetalae</taxon>
        <taxon>asterids</taxon>
        <taxon>lamiids</taxon>
        <taxon>Lamiales</taxon>
        <taxon>Plantaginaceae</taxon>
        <taxon>Cheloneae</taxon>
        <taxon>Penstemon</taxon>
    </lineage>
</organism>
<evidence type="ECO:0000256" key="3">
    <source>
        <dbReference type="ARBA" id="ARBA00022614"/>
    </source>
</evidence>
<dbReference type="GO" id="GO:0051707">
    <property type="term" value="P:response to other organism"/>
    <property type="evidence" value="ECO:0007669"/>
    <property type="project" value="UniProtKB-ARBA"/>
</dbReference>
<keyword evidence="10" id="KW-1185">Reference proteome</keyword>
<reference evidence="9 10" key="1">
    <citation type="submission" date="2024-12" db="EMBL/GenBank/DDBJ databases">
        <title>The unique morphological basis and parallel evolutionary history of personate flowers in Penstemon.</title>
        <authorList>
            <person name="Depatie T.H."/>
            <person name="Wessinger C.A."/>
        </authorList>
    </citation>
    <scope>NUCLEOTIDE SEQUENCE [LARGE SCALE GENOMIC DNA]</scope>
    <source>
        <strain evidence="9">WTNN_2</strain>
        <tissue evidence="9">Leaf</tissue>
    </source>
</reference>
<dbReference type="PANTHER" id="PTHR48059:SF30">
    <property type="entry name" value="OS06G0587000 PROTEIN"/>
    <property type="match status" value="1"/>
</dbReference>
<protein>
    <recommendedName>
        <fullName evidence="11">Protein TOO MANY MOUTHS</fullName>
    </recommendedName>
</protein>
<accession>A0ABD3TEV9</accession>
<dbReference type="GO" id="GO:0016020">
    <property type="term" value="C:membrane"/>
    <property type="evidence" value="ECO:0007669"/>
    <property type="project" value="UniProtKB-SubCell"/>
</dbReference>
<dbReference type="FunFam" id="3.80.10.10:FF:000041">
    <property type="entry name" value="LRR receptor-like serine/threonine-protein kinase ERECTA"/>
    <property type="match status" value="2"/>
</dbReference>
<dbReference type="Pfam" id="PF00560">
    <property type="entry name" value="LRR_1"/>
    <property type="match status" value="2"/>
</dbReference>
<keyword evidence="3" id="KW-0433">Leucine-rich repeat</keyword>
<dbReference type="PRINTS" id="PR00019">
    <property type="entry name" value="LEURICHRPT"/>
</dbReference>
<dbReference type="InterPro" id="IPR001611">
    <property type="entry name" value="Leu-rich_rpt"/>
</dbReference>
<dbReference type="PANTHER" id="PTHR48059">
    <property type="entry name" value="POLYGALACTURONASE INHIBITOR 1"/>
    <property type="match status" value="1"/>
</dbReference>
<gene>
    <name evidence="9" type="ORF">ACJIZ3_010270</name>
</gene>
<dbReference type="SUPFAM" id="SSF52058">
    <property type="entry name" value="L domain-like"/>
    <property type="match status" value="1"/>
</dbReference>
<dbReference type="InterPro" id="IPR051848">
    <property type="entry name" value="PGIP"/>
</dbReference>
<evidence type="ECO:0000256" key="1">
    <source>
        <dbReference type="ARBA" id="ARBA00004196"/>
    </source>
</evidence>
<dbReference type="SMART" id="SM00369">
    <property type="entry name" value="LRR_TYP"/>
    <property type="match status" value="5"/>
</dbReference>
<proteinExistence type="predicted"/>
<evidence type="ECO:0000313" key="10">
    <source>
        <dbReference type="Proteomes" id="UP001634393"/>
    </source>
</evidence>